<comment type="function">
    <text evidence="11">Component of the ubiquinol-cytochrome c oxidoreductase, a multisubunit transmembrane complex that is part of the mitochondrial electron transport chain which drives oxidative phosphorylation.</text>
</comment>
<dbReference type="Proteomes" id="UP001174909">
    <property type="component" value="Unassembled WGS sequence"/>
</dbReference>
<comment type="similarity">
    <text evidence="2 11">Belongs to the UQCRB/QCR7 family.</text>
</comment>
<organism evidence="12 13">
    <name type="scientific">Geodia barretti</name>
    <name type="common">Barrett's horny sponge</name>
    <dbReference type="NCBI Taxonomy" id="519541"/>
    <lineage>
        <taxon>Eukaryota</taxon>
        <taxon>Metazoa</taxon>
        <taxon>Porifera</taxon>
        <taxon>Demospongiae</taxon>
        <taxon>Heteroscleromorpha</taxon>
        <taxon>Tetractinellida</taxon>
        <taxon>Astrophorina</taxon>
        <taxon>Geodiidae</taxon>
        <taxon>Geodia</taxon>
    </lineage>
</organism>
<dbReference type="Pfam" id="PF02271">
    <property type="entry name" value="UCR_14kD"/>
    <property type="match status" value="1"/>
</dbReference>
<reference evidence="12" key="1">
    <citation type="submission" date="2023-03" db="EMBL/GenBank/DDBJ databases">
        <authorList>
            <person name="Steffen K."/>
            <person name="Cardenas P."/>
        </authorList>
    </citation>
    <scope>NUCLEOTIDE SEQUENCE</scope>
</reference>
<dbReference type="SUPFAM" id="SSF81524">
    <property type="entry name" value="14 kDa protein of cytochrome bc1 complex (Ubiquinol-cytochrome c reductase)"/>
    <property type="match status" value="1"/>
</dbReference>
<keyword evidence="13" id="KW-1185">Reference proteome</keyword>
<dbReference type="InterPro" id="IPR003197">
    <property type="entry name" value="QCR7"/>
</dbReference>
<evidence type="ECO:0000256" key="2">
    <source>
        <dbReference type="ARBA" id="ARBA00008554"/>
    </source>
</evidence>
<sequence length="106" mass="12112">MAVSSSKSALSVGQRLWNSLSAWAVRNAGYQKYGLRREDLYMEEDPAVAEAIRRLPQEEQDLRLWRLKRALDLSMKKSILPKEQWTADEECASCRGTCGKIPHSED</sequence>
<dbReference type="GO" id="GO:0005743">
    <property type="term" value="C:mitochondrial inner membrane"/>
    <property type="evidence" value="ECO:0007669"/>
    <property type="project" value="UniProtKB-SubCell"/>
</dbReference>
<evidence type="ECO:0000256" key="4">
    <source>
        <dbReference type="ARBA" id="ARBA00022448"/>
    </source>
</evidence>
<dbReference type="PIRSF" id="PIRSF000022">
    <property type="entry name" value="Bc1_14K"/>
    <property type="match status" value="1"/>
</dbReference>
<proteinExistence type="inferred from homology"/>
<evidence type="ECO:0000256" key="9">
    <source>
        <dbReference type="ARBA" id="ARBA00023136"/>
    </source>
</evidence>
<dbReference type="GO" id="GO:0045275">
    <property type="term" value="C:respiratory chain complex III"/>
    <property type="evidence" value="ECO:0007669"/>
    <property type="project" value="InterPro"/>
</dbReference>
<evidence type="ECO:0000256" key="8">
    <source>
        <dbReference type="ARBA" id="ARBA00023128"/>
    </source>
</evidence>
<keyword evidence="4 11" id="KW-0813">Transport</keyword>
<accession>A0AA35X4P7</accession>
<evidence type="ECO:0000313" key="12">
    <source>
        <dbReference type="EMBL" id="CAI8037707.1"/>
    </source>
</evidence>
<evidence type="ECO:0000256" key="7">
    <source>
        <dbReference type="ARBA" id="ARBA00022982"/>
    </source>
</evidence>
<keyword evidence="5 11" id="KW-0679">Respiratory chain</keyword>
<keyword evidence="9 11" id="KW-0472">Membrane</keyword>
<keyword evidence="6 11" id="KW-0999">Mitochondrion inner membrane</keyword>
<gene>
    <name evidence="12" type="ORF">GBAR_LOCUS21102</name>
</gene>
<dbReference type="InterPro" id="IPR036544">
    <property type="entry name" value="QCR7_sf"/>
</dbReference>
<evidence type="ECO:0000256" key="3">
    <source>
        <dbReference type="ARBA" id="ARBA00016323"/>
    </source>
</evidence>
<dbReference type="Gene3D" id="1.10.1090.10">
    <property type="entry name" value="Cytochrome b-c1 complex subunit 7"/>
    <property type="match status" value="1"/>
</dbReference>
<evidence type="ECO:0000256" key="5">
    <source>
        <dbReference type="ARBA" id="ARBA00022660"/>
    </source>
</evidence>
<keyword evidence="7 11" id="KW-0249">Electron transport</keyword>
<comment type="subcellular location">
    <subcellularLocation>
        <location evidence="1">Mitochondrion inner membrane</location>
        <topology evidence="1">Peripheral membrane protein</topology>
        <orientation evidence="1">Matrix side</orientation>
    </subcellularLocation>
</comment>
<dbReference type="PANTHER" id="PTHR12022">
    <property type="entry name" value="UBIQUINOL-CYTOCHROME C REDUCTASE COMPLEX 14 KD PROTEIN"/>
    <property type="match status" value="1"/>
</dbReference>
<dbReference type="GO" id="GO:0006122">
    <property type="term" value="P:mitochondrial electron transport, ubiquinol to cytochrome c"/>
    <property type="evidence" value="ECO:0007669"/>
    <property type="project" value="InterPro"/>
</dbReference>
<dbReference type="EMBL" id="CASHTH010002957">
    <property type="protein sequence ID" value="CAI8037707.1"/>
    <property type="molecule type" value="Genomic_DNA"/>
</dbReference>
<name>A0AA35X4P7_GEOBA</name>
<dbReference type="PANTHER" id="PTHR12022:SF0">
    <property type="entry name" value="CYTOCHROME B-C1 COMPLEX SUBUNIT 7"/>
    <property type="match status" value="1"/>
</dbReference>
<comment type="subunit">
    <text evidence="10">Component of the ubiquinol-cytochrome c oxidoreductase (cytochrome b-c1 complex, complex III, CIII), a multisubunit enzyme composed of 3 respiratory subunits cytochrome b, cytochrome c1 and Rieske protein, 2 core protein subunits, and additional low-molecular weight protein subunits. The complex exists as an obligatory dimer and forms supercomplexes (SCs) in the inner mitochondrial membrane with cytochrome c oxidase (complex IV, CIV).</text>
</comment>
<evidence type="ECO:0000256" key="11">
    <source>
        <dbReference type="PIRNR" id="PIRNR000022"/>
    </source>
</evidence>
<evidence type="ECO:0000256" key="10">
    <source>
        <dbReference type="ARBA" id="ARBA00038521"/>
    </source>
</evidence>
<evidence type="ECO:0000256" key="1">
    <source>
        <dbReference type="ARBA" id="ARBA00004443"/>
    </source>
</evidence>
<comment type="caution">
    <text evidence="12">The sequence shown here is derived from an EMBL/GenBank/DDBJ whole genome shotgun (WGS) entry which is preliminary data.</text>
</comment>
<dbReference type="AlphaFoldDB" id="A0AA35X4P7"/>
<keyword evidence="8 11" id="KW-0496">Mitochondrion</keyword>
<evidence type="ECO:0000256" key="6">
    <source>
        <dbReference type="ARBA" id="ARBA00022792"/>
    </source>
</evidence>
<protein>
    <recommendedName>
        <fullName evidence="3 11">Cytochrome b-c1 complex subunit 7</fullName>
    </recommendedName>
</protein>
<evidence type="ECO:0000313" key="13">
    <source>
        <dbReference type="Proteomes" id="UP001174909"/>
    </source>
</evidence>